<keyword evidence="4" id="KW-0720">Serine protease</keyword>
<organism evidence="6 7">
    <name type="scientific">Brevibacillus borstelensis AK1</name>
    <dbReference type="NCBI Taxonomy" id="1300222"/>
    <lineage>
        <taxon>Bacteria</taxon>
        <taxon>Bacillati</taxon>
        <taxon>Bacillota</taxon>
        <taxon>Bacilli</taxon>
        <taxon>Bacillales</taxon>
        <taxon>Paenibacillaceae</taxon>
        <taxon>Brevibacillus</taxon>
    </lineage>
</organism>
<dbReference type="InterPro" id="IPR047272">
    <property type="entry name" value="S49_SppA_C"/>
</dbReference>
<dbReference type="NCBIfam" id="TIGR00706">
    <property type="entry name" value="SppA_dom"/>
    <property type="match status" value="1"/>
</dbReference>
<feature type="domain" description="Peptidase S49" evidence="5">
    <location>
        <begin position="122"/>
        <end position="264"/>
    </location>
</feature>
<dbReference type="OrthoDB" id="9764363at2"/>
<dbReference type="InterPro" id="IPR004635">
    <property type="entry name" value="Pept_S49_SppA"/>
</dbReference>
<dbReference type="InterPro" id="IPR029045">
    <property type="entry name" value="ClpP/crotonase-like_dom_sf"/>
</dbReference>
<keyword evidence="7" id="KW-1185">Reference proteome</keyword>
<proteinExistence type="inferred from homology"/>
<sequence length="321" mass="35765">MNRKRWTALFLVLAVFVLGIGVESIFGGIRNLTDHPEYAWDEHVVSGSGTAKIVQLYVNGTITSERSTASVTPMADLLTEQIRRIEEDEQVKAVVLRIESPGGEVVATDELHRRLLRLKELRQIPLVVSMGSTAASGGYYLATAGDAIFANPNTLTGSLGVIFTLTNYSNAIHKLGIQEYAIKSGRFKDIGSPARPLTEPERQIFQTLVNQSYDRFVDVIVKGRSLPRERVLQIADGRIYSGEQAKRLGLVDRFGDLEDATRYALTLTGLPEAQIVRFTENISLGNLIFRMQRYWSNPDPLGLERILQQGSTPKLLYQFIP</sequence>
<dbReference type="PANTHER" id="PTHR42987:SF7">
    <property type="entry name" value="SIGNAL PEPTIDE PEPTIDASE SPPA-RELATED"/>
    <property type="match status" value="1"/>
</dbReference>
<gene>
    <name evidence="6" type="ORF">I532_22030</name>
</gene>
<evidence type="ECO:0000256" key="1">
    <source>
        <dbReference type="ARBA" id="ARBA00008683"/>
    </source>
</evidence>
<dbReference type="STRING" id="1300222.I532_22030"/>
<dbReference type="EMBL" id="APBN01000014">
    <property type="protein sequence ID" value="EMT50592.1"/>
    <property type="molecule type" value="Genomic_DNA"/>
</dbReference>
<dbReference type="SUPFAM" id="SSF52096">
    <property type="entry name" value="ClpP/crotonase"/>
    <property type="match status" value="1"/>
</dbReference>
<dbReference type="PATRIC" id="fig|1300222.3.peg.4629"/>
<dbReference type="GO" id="GO:0008236">
    <property type="term" value="F:serine-type peptidase activity"/>
    <property type="evidence" value="ECO:0007669"/>
    <property type="project" value="UniProtKB-KW"/>
</dbReference>
<dbReference type="PANTHER" id="PTHR42987">
    <property type="entry name" value="PEPTIDASE S49"/>
    <property type="match status" value="1"/>
</dbReference>
<keyword evidence="3" id="KW-0378">Hydrolase</keyword>
<dbReference type="RefSeq" id="WP_003391366.1">
    <property type="nucleotide sequence ID" value="NZ_APBN01000014.1"/>
</dbReference>
<comment type="caution">
    <text evidence="6">The sequence shown here is derived from an EMBL/GenBank/DDBJ whole genome shotgun (WGS) entry which is preliminary data.</text>
</comment>
<evidence type="ECO:0000313" key="7">
    <source>
        <dbReference type="Proteomes" id="UP000012081"/>
    </source>
</evidence>
<dbReference type="GO" id="GO:0006508">
    <property type="term" value="P:proteolysis"/>
    <property type="evidence" value="ECO:0007669"/>
    <property type="project" value="UniProtKB-KW"/>
</dbReference>
<evidence type="ECO:0000313" key="6">
    <source>
        <dbReference type="EMBL" id="EMT50592.1"/>
    </source>
</evidence>
<evidence type="ECO:0000259" key="5">
    <source>
        <dbReference type="Pfam" id="PF01343"/>
    </source>
</evidence>
<dbReference type="Pfam" id="PF01343">
    <property type="entry name" value="Peptidase_S49"/>
    <property type="match status" value="1"/>
</dbReference>
<reference evidence="6 7" key="1">
    <citation type="submission" date="2013-03" db="EMBL/GenBank/DDBJ databases">
        <title>Assembly of a new bacterial strain Brevibacillus borstelensis AK1.</title>
        <authorList>
            <person name="Rajan I."/>
            <person name="PoliReddy D."/>
            <person name="Sugumar T."/>
            <person name="Rathinam K."/>
            <person name="Alqarawi S."/>
            <person name="Khalil A.B."/>
            <person name="Sivakumar N."/>
        </authorList>
    </citation>
    <scope>NUCLEOTIDE SEQUENCE [LARGE SCALE GENOMIC DNA]</scope>
    <source>
        <strain evidence="6 7">AK1</strain>
    </source>
</reference>
<evidence type="ECO:0000256" key="4">
    <source>
        <dbReference type="ARBA" id="ARBA00022825"/>
    </source>
</evidence>
<dbReference type="Gene3D" id="3.90.226.10">
    <property type="entry name" value="2-enoyl-CoA Hydratase, Chain A, domain 1"/>
    <property type="match status" value="1"/>
</dbReference>
<dbReference type="CDD" id="cd07023">
    <property type="entry name" value="S49_Sppa_N_C"/>
    <property type="match status" value="1"/>
</dbReference>
<dbReference type="AlphaFoldDB" id="M8DB85"/>
<dbReference type="Proteomes" id="UP000012081">
    <property type="component" value="Unassembled WGS sequence"/>
</dbReference>
<keyword evidence="2" id="KW-0645">Protease</keyword>
<dbReference type="Gene3D" id="6.20.330.10">
    <property type="match status" value="1"/>
</dbReference>
<evidence type="ECO:0000256" key="2">
    <source>
        <dbReference type="ARBA" id="ARBA00022670"/>
    </source>
</evidence>
<protein>
    <submittedName>
        <fullName evidence="6">Signal peptide peptidase</fullName>
    </submittedName>
</protein>
<comment type="similarity">
    <text evidence="1">Belongs to the peptidase S49 family.</text>
</comment>
<dbReference type="InterPro" id="IPR002142">
    <property type="entry name" value="Peptidase_S49"/>
</dbReference>
<accession>M8DB85</accession>
<name>M8DB85_9BACL</name>
<evidence type="ECO:0000256" key="3">
    <source>
        <dbReference type="ARBA" id="ARBA00022801"/>
    </source>
</evidence>